<dbReference type="Proteomes" id="UP000030665">
    <property type="component" value="Unassembled WGS sequence"/>
</dbReference>
<name>A0A077ZIB1_TRITR</name>
<feature type="compositionally biased region" description="Polar residues" evidence="1">
    <location>
        <begin position="29"/>
        <end position="38"/>
    </location>
</feature>
<protein>
    <submittedName>
        <fullName evidence="2">Uncharacterized protein</fullName>
    </submittedName>
</protein>
<evidence type="ECO:0000256" key="1">
    <source>
        <dbReference type="SAM" id="MobiDB-lite"/>
    </source>
</evidence>
<reference evidence="2" key="2">
    <citation type="submission" date="2014-03" db="EMBL/GenBank/DDBJ databases">
        <title>The whipworm genome and dual-species transcriptomics of an intimate host-pathogen interaction.</title>
        <authorList>
            <person name="Foth B.J."/>
            <person name="Tsai I.J."/>
            <person name="Reid A.J."/>
            <person name="Bancroft A.J."/>
            <person name="Nichol S."/>
            <person name="Tracey A."/>
            <person name="Holroyd N."/>
            <person name="Cotton J.A."/>
            <person name="Stanley E.J."/>
            <person name="Zarowiecki M."/>
            <person name="Liu J.Z."/>
            <person name="Huckvale T."/>
            <person name="Cooper P.J."/>
            <person name="Grencis R.K."/>
            <person name="Berriman M."/>
        </authorList>
    </citation>
    <scope>NUCLEOTIDE SEQUENCE [LARGE SCALE GENOMIC DNA]</scope>
</reference>
<dbReference type="OrthoDB" id="10581288at2759"/>
<evidence type="ECO:0000313" key="3">
    <source>
        <dbReference type="Proteomes" id="UP000030665"/>
    </source>
</evidence>
<sequence>MFMSRADGISTGSMPPSDESGDARLPVTPNENSTDLYNLSTAARISRTPSLGSDAIDLKSFGSTWSESEQSYMDMPEDSSFSNMTTSISGVERDSMKNPGLFDRTSHSESRTELKLDDSLNSSSVDCVLDSVRNVSAEIKTVLPVAESEIAELSVHRESALCRKSLELPEVMKTVHATEDRVYDSSINPAETAFSVEAEKNGKKVPKKVHFKISESSVIAPSAPPKQKKGFGRNKATTGGNEKHKYGKIGNSWRQQSNL</sequence>
<feature type="region of interest" description="Disordered" evidence="1">
    <location>
        <begin position="1"/>
        <end position="38"/>
    </location>
</feature>
<feature type="compositionally biased region" description="Basic and acidic residues" evidence="1">
    <location>
        <begin position="104"/>
        <end position="115"/>
    </location>
</feature>
<accession>A0A077ZIB1</accession>
<reference evidence="2" key="1">
    <citation type="submission" date="2014-01" db="EMBL/GenBank/DDBJ databases">
        <authorList>
            <person name="Aslett M."/>
        </authorList>
    </citation>
    <scope>NUCLEOTIDE SEQUENCE</scope>
</reference>
<dbReference type="AlphaFoldDB" id="A0A077ZIB1"/>
<evidence type="ECO:0000313" key="2">
    <source>
        <dbReference type="EMBL" id="CDW59323.1"/>
    </source>
</evidence>
<feature type="region of interest" description="Disordered" evidence="1">
    <location>
        <begin position="90"/>
        <end position="115"/>
    </location>
</feature>
<feature type="region of interest" description="Disordered" evidence="1">
    <location>
        <begin position="216"/>
        <end position="259"/>
    </location>
</feature>
<proteinExistence type="predicted"/>
<organism evidence="2 3">
    <name type="scientific">Trichuris trichiura</name>
    <name type="common">Whipworm</name>
    <name type="synonym">Trichocephalus trichiurus</name>
    <dbReference type="NCBI Taxonomy" id="36087"/>
    <lineage>
        <taxon>Eukaryota</taxon>
        <taxon>Metazoa</taxon>
        <taxon>Ecdysozoa</taxon>
        <taxon>Nematoda</taxon>
        <taxon>Enoplea</taxon>
        <taxon>Dorylaimia</taxon>
        <taxon>Trichinellida</taxon>
        <taxon>Trichuridae</taxon>
        <taxon>Trichuris</taxon>
    </lineage>
</organism>
<gene>
    <name evidence="2" type="ORF">TTRE_0000765501</name>
</gene>
<dbReference type="EMBL" id="HG806558">
    <property type="protein sequence ID" value="CDW59323.1"/>
    <property type="molecule type" value="Genomic_DNA"/>
</dbReference>
<keyword evidence="3" id="KW-1185">Reference proteome</keyword>